<evidence type="ECO:0000313" key="2">
    <source>
        <dbReference type="Proteomes" id="UP001165960"/>
    </source>
</evidence>
<comment type="caution">
    <text evidence="1">The sequence shown here is derived from an EMBL/GenBank/DDBJ whole genome shotgun (WGS) entry which is preliminary data.</text>
</comment>
<organism evidence="1 2">
    <name type="scientific">Entomophthora muscae</name>
    <dbReference type="NCBI Taxonomy" id="34485"/>
    <lineage>
        <taxon>Eukaryota</taxon>
        <taxon>Fungi</taxon>
        <taxon>Fungi incertae sedis</taxon>
        <taxon>Zoopagomycota</taxon>
        <taxon>Entomophthoromycotina</taxon>
        <taxon>Entomophthoromycetes</taxon>
        <taxon>Entomophthorales</taxon>
        <taxon>Entomophthoraceae</taxon>
        <taxon>Entomophthora</taxon>
    </lineage>
</organism>
<accession>A0ACC2U194</accession>
<reference evidence="1" key="1">
    <citation type="submission" date="2022-04" db="EMBL/GenBank/DDBJ databases">
        <title>Genome of the entomopathogenic fungus Entomophthora muscae.</title>
        <authorList>
            <person name="Elya C."/>
            <person name="Lovett B.R."/>
            <person name="Lee E."/>
            <person name="Macias A.M."/>
            <person name="Hajek A.E."/>
            <person name="De Bivort B.L."/>
            <person name="Kasson M.T."/>
            <person name="De Fine Licht H.H."/>
            <person name="Stajich J.E."/>
        </authorList>
    </citation>
    <scope>NUCLEOTIDE SEQUENCE</scope>
    <source>
        <strain evidence="1">Berkeley</strain>
    </source>
</reference>
<name>A0ACC2U194_9FUNG</name>
<keyword evidence="2" id="KW-1185">Reference proteome</keyword>
<sequence>MLCCPCSSKKGETNAFYGTLLHQPYIIANQAAFSPFIEYFETQWVGIFQGARHIRKGSDSITWNCFKQVKDGLIKTTSSLEGWHSKFATKVRVKKPKFDKILIHLVATSSITPSQGINAPSKSPSGSPSGSLPSQ</sequence>
<dbReference type="EMBL" id="QTSX02001525">
    <property type="protein sequence ID" value="KAJ9080769.1"/>
    <property type="molecule type" value="Genomic_DNA"/>
</dbReference>
<gene>
    <name evidence="1" type="ORF">DSO57_1021570</name>
</gene>
<proteinExistence type="predicted"/>
<protein>
    <submittedName>
        <fullName evidence="1">Uncharacterized protein</fullName>
    </submittedName>
</protein>
<evidence type="ECO:0000313" key="1">
    <source>
        <dbReference type="EMBL" id="KAJ9080769.1"/>
    </source>
</evidence>
<dbReference type="Proteomes" id="UP001165960">
    <property type="component" value="Unassembled WGS sequence"/>
</dbReference>